<dbReference type="AlphaFoldDB" id="A0A5D4GT39"/>
<sequence length="153" mass="16693">MGDYDAAGLLLQVFPTAKIMRICALSVRRCPSMSAKTAMLLYLALATPALAEEPTVALWGWGGESCGRWLEIRQGRATMPRANEAMTQWVLGYLTAYNTFVSRTGDVFARTDAAAINVLVDRECSSEPQQLIAPAVATVIRLQEHREDGGSDE</sequence>
<comment type="caution">
    <text evidence="1">The sequence shown here is derived from an EMBL/GenBank/DDBJ whole genome shotgun (WGS) entry which is preliminary data.</text>
</comment>
<protein>
    <recommendedName>
        <fullName evidence="3">Rap1a immunity protein domain-containing protein</fullName>
    </recommendedName>
</protein>
<proteinExistence type="predicted"/>
<accession>A0A5D4GT39</accession>
<name>A0A5D4GT39_9HYPH</name>
<dbReference type="EMBL" id="VSZS01000065">
    <property type="protein sequence ID" value="TYR30919.1"/>
    <property type="molecule type" value="Genomic_DNA"/>
</dbReference>
<reference evidence="1 2" key="2">
    <citation type="submission" date="2019-09" db="EMBL/GenBank/DDBJ databases">
        <title>Mesorhizobium sp. MaA-C15 isolated from Microcystis aeruginosa.</title>
        <authorList>
            <person name="Jeong S.E."/>
            <person name="Jin H.M."/>
            <person name="Jeon C.O."/>
        </authorList>
    </citation>
    <scope>NUCLEOTIDE SEQUENCE [LARGE SCALE GENOMIC DNA]</scope>
    <source>
        <strain evidence="1 2">MaA-C15</strain>
    </source>
</reference>
<organism evidence="1 2">
    <name type="scientific">Neoaquamicrobium microcysteis</name>
    <dbReference type="NCBI Taxonomy" id="2682781"/>
    <lineage>
        <taxon>Bacteria</taxon>
        <taxon>Pseudomonadati</taxon>
        <taxon>Pseudomonadota</taxon>
        <taxon>Alphaproteobacteria</taxon>
        <taxon>Hyphomicrobiales</taxon>
        <taxon>Phyllobacteriaceae</taxon>
        <taxon>Neoaquamicrobium</taxon>
    </lineage>
</organism>
<evidence type="ECO:0000313" key="2">
    <source>
        <dbReference type="Proteomes" id="UP000323258"/>
    </source>
</evidence>
<keyword evidence="2" id="KW-1185">Reference proteome</keyword>
<evidence type="ECO:0000313" key="1">
    <source>
        <dbReference type="EMBL" id="TYR30919.1"/>
    </source>
</evidence>
<reference evidence="1 2" key="1">
    <citation type="submission" date="2019-08" db="EMBL/GenBank/DDBJ databases">
        <authorList>
            <person name="Seo Y.L."/>
        </authorList>
    </citation>
    <scope>NUCLEOTIDE SEQUENCE [LARGE SCALE GENOMIC DNA]</scope>
    <source>
        <strain evidence="1 2">MaA-C15</strain>
    </source>
</reference>
<dbReference type="Proteomes" id="UP000323258">
    <property type="component" value="Unassembled WGS sequence"/>
</dbReference>
<evidence type="ECO:0008006" key="3">
    <source>
        <dbReference type="Google" id="ProtNLM"/>
    </source>
</evidence>
<gene>
    <name evidence="1" type="ORF">FY036_15825</name>
</gene>